<dbReference type="OrthoDB" id="2239239at2"/>
<accession>A3CR70</accession>
<dbReference type="RefSeq" id="WP_011837689.1">
    <property type="nucleotide sequence ID" value="NC_009009.1"/>
</dbReference>
<dbReference type="GO" id="GO:0009986">
    <property type="term" value="C:cell surface"/>
    <property type="evidence" value="ECO:0007669"/>
    <property type="project" value="UniProtKB-SubCell"/>
</dbReference>
<dbReference type="HOGENOM" id="CLU_091705_7_3_9"/>
<dbReference type="Pfam" id="PF07963">
    <property type="entry name" value="N_methyl"/>
    <property type="match status" value="1"/>
</dbReference>
<dbReference type="InterPro" id="IPR045584">
    <property type="entry name" value="Pilin-like"/>
</dbReference>
<dbReference type="PROSITE" id="PS00409">
    <property type="entry name" value="PROKAR_NTER_METHYL"/>
    <property type="match status" value="1"/>
</dbReference>
<sequence length="152" mass="16461">MLNKLQKFRQDLKKKGKGFTLVELIVVIIIIAVLAAVAIPAITGFQDSARKSRIETEHRQLVSAIQSYLGSQVDPENPTEAPTLEKLRPYIAKNSQGKGTLADTLATDGKDKHAAHVITGNKLISTYTPASGGTAKTWTYDWKENSAATATP</sequence>
<dbReference type="STRING" id="388919.SSA_2315"/>
<keyword evidence="3" id="KW-1133">Transmembrane helix</keyword>
<dbReference type="NCBIfam" id="TIGR02532">
    <property type="entry name" value="IV_pilin_GFxxxE"/>
    <property type="match status" value="1"/>
</dbReference>
<gene>
    <name evidence="4" type="ordered locus">SSA_2315</name>
</gene>
<comment type="subcellular location">
    <subcellularLocation>
        <location evidence="1">Cell surface</location>
    </subcellularLocation>
</comment>
<organism evidence="4 5">
    <name type="scientific">Streptococcus sanguinis (strain SK36)</name>
    <dbReference type="NCBI Taxonomy" id="388919"/>
    <lineage>
        <taxon>Bacteria</taxon>
        <taxon>Bacillati</taxon>
        <taxon>Bacillota</taxon>
        <taxon>Bacilli</taxon>
        <taxon>Lactobacillales</taxon>
        <taxon>Streptococcaceae</taxon>
        <taxon>Streptococcus</taxon>
    </lineage>
</organism>
<dbReference type="SUPFAM" id="SSF54523">
    <property type="entry name" value="Pili subunits"/>
    <property type="match status" value="1"/>
</dbReference>
<protein>
    <submittedName>
        <fullName evidence="4">Conserved uncharacterized protein</fullName>
    </submittedName>
</protein>
<evidence type="ECO:0000256" key="1">
    <source>
        <dbReference type="ARBA" id="ARBA00004241"/>
    </source>
</evidence>
<keyword evidence="3" id="KW-0812">Transmembrane</keyword>
<evidence type="ECO:0000313" key="5">
    <source>
        <dbReference type="Proteomes" id="UP000002148"/>
    </source>
</evidence>
<dbReference type="Gene3D" id="3.30.700.10">
    <property type="entry name" value="Glycoprotein, Type 4 Pilin"/>
    <property type="match status" value="1"/>
</dbReference>
<evidence type="ECO:0000256" key="3">
    <source>
        <dbReference type="SAM" id="Phobius"/>
    </source>
</evidence>
<keyword evidence="3" id="KW-0472">Membrane</keyword>
<dbReference type="Proteomes" id="UP000002148">
    <property type="component" value="Chromosome"/>
</dbReference>
<evidence type="ECO:0000256" key="2">
    <source>
        <dbReference type="ARBA" id="ARBA00023287"/>
    </source>
</evidence>
<dbReference type="EMBL" id="CP000387">
    <property type="protein sequence ID" value="ABN45675.1"/>
    <property type="molecule type" value="Genomic_DNA"/>
</dbReference>
<dbReference type="GO" id="GO:0030420">
    <property type="term" value="P:establishment of competence for transformation"/>
    <property type="evidence" value="ECO:0007669"/>
    <property type="project" value="UniProtKB-KW"/>
</dbReference>
<dbReference type="InterPro" id="IPR012902">
    <property type="entry name" value="N_methyl_site"/>
</dbReference>
<dbReference type="PATRIC" id="fig|388919.9.peg.2199"/>
<keyword evidence="5" id="KW-1185">Reference proteome</keyword>
<dbReference type="PANTHER" id="PTHR30093">
    <property type="entry name" value="GENERAL SECRETION PATHWAY PROTEIN G"/>
    <property type="match status" value="1"/>
</dbReference>
<dbReference type="AlphaFoldDB" id="A3CR70"/>
<reference evidence="4 5" key="1">
    <citation type="journal article" date="2007" name="J. Bacteriol.">
        <title>Genome of the opportunistic pathogen Streptococcus sanguinis.</title>
        <authorList>
            <person name="Xu P."/>
            <person name="Alves J.M."/>
            <person name="Kitten T."/>
            <person name="Brown A."/>
            <person name="Chen Z."/>
            <person name="Ozaki L.S."/>
            <person name="Manque P."/>
            <person name="Ge X."/>
            <person name="Serrano M.G."/>
            <person name="Puiu D."/>
            <person name="Hendricks S."/>
            <person name="Wang Y."/>
            <person name="Chaplin M.D."/>
            <person name="Akan D."/>
            <person name="Paik S."/>
            <person name="Peterson D.L."/>
            <person name="Macrina F.L."/>
            <person name="Buck G.A."/>
        </authorList>
    </citation>
    <scope>NUCLEOTIDE SEQUENCE [LARGE SCALE GENOMIC DNA]</scope>
    <source>
        <strain evidence="4 5">SK36</strain>
    </source>
</reference>
<evidence type="ECO:0000313" key="4">
    <source>
        <dbReference type="EMBL" id="ABN45675.1"/>
    </source>
</evidence>
<name>A3CR70_STRSV</name>
<dbReference type="KEGG" id="ssa:SSA_2315"/>
<proteinExistence type="predicted"/>
<dbReference type="eggNOG" id="COG2165">
    <property type="taxonomic scope" value="Bacteria"/>
</dbReference>
<feature type="transmembrane region" description="Helical" evidence="3">
    <location>
        <begin position="21"/>
        <end position="42"/>
    </location>
</feature>
<keyword evidence="2" id="KW-0178">Competence</keyword>